<dbReference type="InterPro" id="IPR052934">
    <property type="entry name" value="Methyl-DNA_Rec/Restrict_Enz"/>
</dbReference>
<dbReference type="Gene3D" id="3.40.50.300">
    <property type="entry name" value="P-loop containing nucleotide triphosphate hydrolases"/>
    <property type="match status" value="1"/>
</dbReference>
<dbReference type="OrthoDB" id="9837at2157"/>
<dbReference type="SUPFAM" id="SSF52540">
    <property type="entry name" value="P-loop containing nucleoside triphosphate hydrolases"/>
    <property type="match status" value="1"/>
</dbReference>
<dbReference type="InterPro" id="IPR027417">
    <property type="entry name" value="P-loop_NTPase"/>
</dbReference>
<protein>
    <submittedName>
        <fullName evidence="3">ATPase associated with various cellular activities AAA 5</fullName>
    </submittedName>
</protein>
<dbReference type="GO" id="GO:0005524">
    <property type="term" value="F:ATP binding"/>
    <property type="evidence" value="ECO:0007669"/>
    <property type="project" value="InterPro"/>
</dbReference>
<evidence type="ECO:0000313" key="4">
    <source>
        <dbReference type="Proteomes" id="UP000004440"/>
    </source>
</evidence>
<sequence>MSEEKPKRQCKEICKQYRAERPNNGNRYSNGQVRCQICEIYMTKEGCKDKQGNQATEDTKDLFCKCCNYRVRSKPRNRIYKEKYQEQIDKNNENDSAPMDIEELKNFITAEARPQANYQFVIIKTLLENNFTTTKNILVDALKFYNKDIEIYDNGRTVFSVLEERNIITKSDDGNYSINLDYSVSYFDILETVSLCNQKIYENKIKTNPDYFIALGPWENWNHTIEHQPLRWGVADSTPTNTAIYDLASEGDIVFYYSTKHEPIYFTESGFFGIGIIRKKEINKEEKYWPEERKTNRAYFTHKIYLDTIKFAQSDTDLVPISTGLPLVKGFNHITEGPALNELIKNTQTKWNVLLQNKSESSVNYWKIAPGPQASDWKIQKALGLVAIGWNELGDLDGKSFESIHQKLRELWPSAIGNTSSQFRDFLSIKKGDIIIANKGKSHIVGIGRVIGDYQYQPALKYMHTYPVEWLDTNEYEIPDQPSWFITVNAVSEEDYKQIMSNKISSVMSTDEFETLIKRFNQDRTIFNQPWHWPYYSDHEKIEQRKEFITKFPSNEIQNITIEDYALGLDDEDGDKNRSNFSYMLEQKTRTFGHIGGTARKFGLFYKRDEGKFWHHPSYQNKEEAFSAILEQIQRIVNAGRIFVENHNVQQLSNVIDDTSNFIIHRQIRSKILAVYFPNTFLGITSMKHINNLLNYFKIPQKELGDNLTQKQFKLIEIKKAHPIMKNWSVEDYSYFLWNTLCAKPGQSNDTDEDTEENTDTDENTTINESQDEILESFDDVSLRKITSKEMEEGVNKILEDLIVDPDTIRDIVINLASGRHIILAGPVGTGKTELARKIPRVFWTESGGYYAEEHTATADWNTTDVIGGIMPKMVGKNPSYEVQLGCVSETVLKNWESENSIKRVSRMRENKSSHGTWLIIDEFNRADIDKAFGQLFTSLESRQLKVPDTNKRGYSEFIIPKDYRIIGTLNTADKHYLFHLSDALKRRFAYVEVNSPERKDKDHEIYYAIKNAILQLPKDDYSSLIVLDDSLDKKIINKEKSNKEFVRVVEKAYDVLDFVRMSKPLGTAILKSIYQTMLVAASMSNNFDKVLDFGLRTNLIPQLENISSTNIETIIAVFYTIPVDFFKKIQDDSSNKEKYKDDFANLLSYMRLSQGHQEQIIQQFVKGQIKKEGWDDLQKRFEDHQPLKEELFKKSLQSLLKTSTMI</sequence>
<evidence type="ECO:0000313" key="3">
    <source>
        <dbReference type="EMBL" id="EGP94052.1"/>
    </source>
</evidence>
<name>F9CXT6_9ARCH</name>
<dbReference type="Gene3D" id="3.10.590.10">
    <property type="entry name" value="ph1033 like domains"/>
    <property type="match status" value="1"/>
</dbReference>
<organism evidence="3 4">
    <name type="scientific">Nitrosarchaeum koreense MY1</name>
    <dbReference type="NCBI Taxonomy" id="1001994"/>
    <lineage>
        <taxon>Archaea</taxon>
        <taxon>Nitrososphaerota</taxon>
        <taxon>Nitrososphaeria</taxon>
        <taxon>Nitrosopumilales</taxon>
        <taxon>Nitrosopumilaceae</taxon>
        <taxon>Nitrosarchaeum</taxon>
    </lineage>
</organism>
<evidence type="ECO:0000256" key="1">
    <source>
        <dbReference type="SAM" id="MobiDB-lite"/>
    </source>
</evidence>
<accession>F9CXT6</accession>
<proteinExistence type="predicted"/>
<dbReference type="Proteomes" id="UP000004440">
    <property type="component" value="Unassembled WGS sequence"/>
</dbReference>
<feature type="region of interest" description="Disordered" evidence="1">
    <location>
        <begin position="747"/>
        <end position="771"/>
    </location>
</feature>
<comment type="caution">
    <text evidence="3">The sequence shown here is derived from an EMBL/GenBank/DDBJ whole genome shotgun (WGS) entry which is preliminary data.</text>
</comment>
<dbReference type="EMBL" id="AFPU01000001">
    <property type="protein sequence ID" value="EGP94052.1"/>
    <property type="molecule type" value="Genomic_DNA"/>
</dbReference>
<dbReference type="SMART" id="SM00382">
    <property type="entry name" value="AAA"/>
    <property type="match status" value="1"/>
</dbReference>
<dbReference type="AlphaFoldDB" id="F9CXT6"/>
<feature type="compositionally biased region" description="Acidic residues" evidence="1">
    <location>
        <begin position="750"/>
        <end position="763"/>
    </location>
</feature>
<dbReference type="Pfam" id="PF07728">
    <property type="entry name" value="AAA_5"/>
    <property type="match status" value="1"/>
</dbReference>
<dbReference type="PANTHER" id="PTHR37291:SF1">
    <property type="entry name" value="TYPE IV METHYL-DIRECTED RESTRICTION ENZYME ECOKMCRB SUBUNIT"/>
    <property type="match status" value="1"/>
</dbReference>
<feature type="domain" description="AAA+ ATPase" evidence="2">
    <location>
        <begin position="818"/>
        <end position="999"/>
    </location>
</feature>
<dbReference type="RefSeq" id="WP_007550952.1">
    <property type="nucleotide sequence ID" value="NZ_AFPU01000001.1"/>
</dbReference>
<dbReference type="InterPro" id="IPR011704">
    <property type="entry name" value="ATPase_dyneun-rel_AAA"/>
</dbReference>
<gene>
    <name evidence="3" type="ORF">MY1_1294</name>
</gene>
<dbReference type="STRING" id="1001994.MY1_1294"/>
<dbReference type="PANTHER" id="PTHR37291">
    <property type="entry name" value="5-METHYLCYTOSINE-SPECIFIC RESTRICTION ENZYME B"/>
    <property type="match status" value="1"/>
</dbReference>
<keyword evidence="4" id="KW-1185">Reference proteome</keyword>
<dbReference type="InterPro" id="IPR003593">
    <property type="entry name" value="AAA+_ATPase"/>
</dbReference>
<reference evidence="3 4" key="1">
    <citation type="journal article" date="2011" name="J. Bacteriol.">
        <title>Genome Sequence of an Ammonia-Oxidizing Soil Archaeon, "Candidatus Nitrosoarchaeum koreensis" MY1.</title>
        <authorList>
            <person name="Kim B.K."/>
            <person name="Jung M.Y."/>
            <person name="Yu D.S."/>
            <person name="Park S.J."/>
            <person name="Oh T.K."/>
            <person name="Rhee S.K."/>
            <person name="Kim J.F."/>
        </authorList>
    </citation>
    <scope>NUCLEOTIDE SEQUENCE [LARGE SCALE GENOMIC DNA]</scope>
    <source>
        <strain evidence="3 4">MY1</strain>
    </source>
</reference>
<dbReference type="GO" id="GO:0016887">
    <property type="term" value="F:ATP hydrolysis activity"/>
    <property type="evidence" value="ECO:0007669"/>
    <property type="project" value="InterPro"/>
</dbReference>
<evidence type="ECO:0000259" key="2">
    <source>
        <dbReference type="SMART" id="SM00382"/>
    </source>
</evidence>